<dbReference type="EMBL" id="BPQM01000004">
    <property type="protein sequence ID" value="GJD77010.1"/>
    <property type="molecule type" value="Genomic_DNA"/>
</dbReference>
<dbReference type="AlphaFoldDB" id="A0AA37M924"/>
<accession>A0AA37M924</accession>
<protein>
    <submittedName>
        <fullName evidence="1">Uncharacterized protein</fullName>
    </submittedName>
</protein>
<organism evidence="1 2">
    <name type="scientific">Methylobacterium gregans</name>
    <dbReference type="NCBI Taxonomy" id="374424"/>
    <lineage>
        <taxon>Bacteria</taxon>
        <taxon>Pseudomonadati</taxon>
        <taxon>Pseudomonadota</taxon>
        <taxon>Alphaproteobacteria</taxon>
        <taxon>Hyphomicrobiales</taxon>
        <taxon>Methylobacteriaceae</taxon>
        <taxon>Methylobacterium</taxon>
    </lineage>
</organism>
<dbReference type="RefSeq" id="WP_238300601.1">
    <property type="nucleotide sequence ID" value="NZ_BPQM01000004.1"/>
</dbReference>
<evidence type="ECO:0000313" key="1">
    <source>
        <dbReference type="EMBL" id="GJD77010.1"/>
    </source>
</evidence>
<reference evidence="1" key="1">
    <citation type="journal article" date="2016" name="Front. Microbiol.">
        <title>Genome Sequence of the Piezophilic, Mesophilic Sulfate-Reducing Bacterium Desulfovibrio indicus J2T.</title>
        <authorList>
            <person name="Cao J."/>
            <person name="Maignien L."/>
            <person name="Shao Z."/>
            <person name="Alain K."/>
            <person name="Jebbar M."/>
        </authorList>
    </citation>
    <scope>NUCLEOTIDE SEQUENCE</scope>
    <source>
        <strain evidence="1">NBRC 103626</strain>
    </source>
</reference>
<keyword evidence="2" id="KW-1185">Reference proteome</keyword>
<reference evidence="1" key="2">
    <citation type="submission" date="2021-08" db="EMBL/GenBank/DDBJ databases">
        <authorList>
            <person name="Tani A."/>
            <person name="Ola A."/>
            <person name="Ogura Y."/>
            <person name="Katsura K."/>
            <person name="Hayashi T."/>
        </authorList>
    </citation>
    <scope>NUCLEOTIDE SEQUENCE</scope>
    <source>
        <strain evidence="1">NBRC 103626</strain>
    </source>
</reference>
<comment type="caution">
    <text evidence="1">The sequence shown here is derived from an EMBL/GenBank/DDBJ whole genome shotgun (WGS) entry which is preliminary data.</text>
</comment>
<sequence>MSGHLAPVPTSNLYTWRSGVESLSPAKSPCTGLYGEQWQKTHAAMLDFLERFGAQAVELGRTDLELFGIHPVIGTGRADHCGALVLTGRQVEAIDAKTVTYGNLTYYRHVPGTPQGIPIWAFKG</sequence>
<dbReference type="Proteomes" id="UP001055108">
    <property type="component" value="Unassembled WGS sequence"/>
</dbReference>
<proteinExistence type="predicted"/>
<name>A0AA37M924_9HYPH</name>
<evidence type="ECO:0000313" key="2">
    <source>
        <dbReference type="Proteomes" id="UP001055108"/>
    </source>
</evidence>
<gene>
    <name evidence="1" type="ORF">NBEOAGPD_0211</name>
</gene>